<feature type="domain" description="Immunity MXAN-0049 protein" evidence="1">
    <location>
        <begin position="34"/>
        <end position="180"/>
    </location>
</feature>
<dbReference type="Pfam" id="PF07791">
    <property type="entry name" value="Imm11"/>
    <property type="match status" value="1"/>
</dbReference>
<accession>A0A1G7HEH2</accession>
<dbReference type="EMBL" id="FNBA01000004">
    <property type="protein sequence ID" value="SDE98778.1"/>
    <property type="molecule type" value="Genomic_DNA"/>
</dbReference>
<dbReference type="RefSeq" id="WP_093144713.1">
    <property type="nucleotide sequence ID" value="NZ_BMWO01000004.1"/>
</dbReference>
<dbReference type="Proteomes" id="UP000199321">
    <property type="component" value="Unassembled WGS sequence"/>
</dbReference>
<proteinExistence type="predicted"/>
<reference evidence="2 3" key="1">
    <citation type="submission" date="2016-10" db="EMBL/GenBank/DDBJ databases">
        <authorList>
            <person name="de Groot N.N."/>
        </authorList>
    </citation>
    <scope>NUCLEOTIDE SEQUENCE [LARGE SCALE GENOMIC DNA]</scope>
    <source>
        <strain evidence="2 3">DSM 16195</strain>
    </source>
</reference>
<dbReference type="InterPro" id="IPR012433">
    <property type="entry name" value="Imm11"/>
</dbReference>
<dbReference type="STRING" id="227084.SAMN05421855_10445"/>
<protein>
    <recommendedName>
        <fullName evidence="1">Immunity MXAN-0049 protein domain-containing protein</fullName>
    </recommendedName>
</protein>
<name>A0A1G7HEH2_9FLAO</name>
<gene>
    <name evidence="2" type="ORF">SAMN05421855_10445</name>
</gene>
<evidence type="ECO:0000313" key="2">
    <source>
        <dbReference type="EMBL" id="SDE98778.1"/>
    </source>
</evidence>
<evidence type="ECO:0000259" key="1">
    <source>
        <dbReference type="Pfam" id="PF07791"/>
    </source>
</evidence>
<keyword evidence="3" id="KW-1185">Reference proteome</keyword>
<organism evidence="2 3">
    <name type="scientific">Ulvibacter litoralis</name>
    <dbReference type="NCBI Taxonomy" id="227084"/>
    <lineage>
        <taxon>Bacteria</taxon>
        <taxon>Pseudomonadati</taxon>
        <taxon>Bacteroidota</taxon>
        <taxon>Flavobacteriia</taxon>
        <taxon>Flavobacteriales</taxon>
        <taxon>Flavobacteriaceae</taxon>
        <taxon>Ulvibacter</taxon>
    </lineage>
</organism>
<evidence type="ECO:0000313" key="3">
    <source>
        <dbReference type="Proteomes" id="UP000199321"/>
    </source>
</evidence>
<dbReference type="OrthoDB" id="7068657at2"/>
<sequence length="189" mass="22191">MKNNRYFELYEKYKRDVNFVFDEESNGLTGVDLREGKIYNFEEPVRYTVDKLDSYIDSYDILPTIGGILVSEKLKKQFNDLSNKDLSFFPSIIYDEKGNSNNNFYFVSILNIVSCMDIEKSVIEKTRYGTTKIKKLIFKPNCLGEHLIVRMKEHDSYIIVSEEFKKRCEDSKLKGVEFIEEGDSIYTNI</sequence>
<dbReference type="AlphaFoldDB" id="A0A1G7HEH2"/>